<dbReference type="EMBL" id="KC117377">
    <property type="protein sequence ID" value="AGC34387.1"/>
    <property type="molecule type" value="Genomic_DNA"/>
</dbReference>
<protein>
    <submittedName>
        <fullName evidence="1">Uncharacterized protein</fullName>
    </submittedName>
</protein>
<sequence length="92" mass="10409">MLACKDVSSGSRVKTGQPVPIDTMEFNMNGLNVEVEGVDREDLPAAFDFGEVMQVYDDGGDVEDATKHVHRQVWRKSHRPTLFWDAWIDRSA</sequence>
<dbReference type="KEGG" id="vg:14477258"/>
<dbReference type="GeneID" id="14477258"/>
<dbReference type="Proteomes" id="UP000011137">
    <property type="component" value="Segment"/>
</dbReference>
<dbReference type="RefSeq" id="YP_007378923.1">
    <property type="nucleotide sequence ID" value="NC_020158.1"/>
</dbReference>
<organism evidence="1 2">
    <name type="scientific">Haloarcula vallismortis tailed virus 1</name>
    <dbReference type="NCBI Taxonomy" id="1262528"/>
    <lineage>
        <taxon>Viruses</taxon>
        <taxon>Duplodnaviria</taxon>
        <taxon>Heunggongvirae</taxon>
        <taxon>Uroviricota</taxon>
        <taxon>Caudoviricetes</taxon>
        <taxon>Thumleimavirales</taxon>
        <taxon>Druskaviridae</taxon>
        <taxon>Tredecimvirus</taxon>
        <taxon>Tredecimvirus thailandense</taxon>
        <taxon>Tredecimvirus HVTV1</taxon>
    </lineage>
</organism>
<proteinExistence type="predicted"/>
<accession>L7TNF6</accession>
<evidence type="ECO:0000313" key="2">
    <source>
        <dbReference type="Proteomes" id="UP000011137"/>
    </source>
</evidence>
<dbReference type="OrthoDB" id="39065at10239"/>
<evidence type="ECO:0000313" key="1">
    <source>
        <dbReference type="EMBL" id="AGC34387.1"/>
    </source>
</evidence>
<reference evidence="1 2" key="1">
    <citation type="journal article" date="2013" name="J. Virol.">
        <title>Insights into head-tailed viruses infecting extremely halophilic archaea.</title>
        <authorList>
            <person name="Pietila M.K."/>
            <person name="Laurinmaki P."/>
            <person name="Russell D.A."/>
            <person name="Ko C.C."/>
            <person name="Jacobs-Sera D."/>
            <person name="Butcher S.J."/>
            <person name="Bamford D.H."/>
            <person name="Hendrix R.W."/>
        </authorList>
    </citation>
    <scope>NUCLEOTIDE SEQUENCE [LARGE SCALE GENOMIC DNA]</scope>
</reference>
<name>L7TNF6_9CAUD</name>
<keyword evidence="2" id="KW-1185">Reference proteome</keyword>
<gene>
    <name evidence="1" type="primary">17</name>
    <name evidence="1" type="ORF">HVTV1_17</name>
</gene>